<dbReference type="PROSITE" id="PS00098">
    <property type="entry name" value="THIOLASE_1"/>
    <property type="match status" value="1"/>
</dbReference>
<reference evidence="11" key="1">
    <citation type="journal article" date="2019" name="Int. J. Syst. Evol. Microbiol.">
        <title>The Global Catalogue of Microorganisms (GCM) 10K type strain sequencing project: providing services to taxonomists for standard genome sequencing and annotation.</title>
        <authorList>
            <consortium name="The Broad Institute Genomics Platform"/>
            <consortium name="The Broad Institute Genome Sequencing Center for Infectious Disease"/>
            <person name="Wu L."/>
            <person name="Ma J."/>
        </authorList>
    </citation>
    <scope>NUCLEOTIDE SEQUENCE [LARGE SCALE GENOMIC DNA]</scope>
    <source>
        <strain evidence="11">TBRC 7912</strain>
    </source>
</reference>
<dbReference type="EC" id="2.3.1.9" evidence="2"/>
<dbReference type="InterPro" id="IPR020610">
    <property type="entry name" value="Thiolase_AS"/>
</dbReference>
<dbReference type="NCBIfam" id="TIGR01930">
    <property type="entry name" value="AcCoA-C-Actrans"/>
    <property type="match status" value="1"/>
</dbReference>
<dbReference type="Pfam" id="PF02803">
    <property type="entry name" value="Thiolase_C"/>
    <property type="match status" value="1"/>
</dbReference>
<evidence type="ECO:0000259" key="9">
    <source>
        <dbReference type="Pfam" id="PF02803"/>
    </source>
</evidence>
<dbReference type="InterPro" id="IPR002155">
    <property type="entry name" value="Thiolase"/>
</dbReference>
<evidence type="ECO:0000259" key="8">
    <source>
        <dbReference type="Pfam" id="PF00108"/>
    </source>
</evidence>
<dbReference type="Pfam" id="PF00108">
    <property type="entry name" value="Thiolase_N"/>
    <property type="match status" value="1"/>
</dbReference>
<evidence type="ECO:0000256" key="4">
    <source>
        <dbReference type="ARBA" id="ARBA00023315"/>
    </source>
</evidence>
<organism evidence="10 11">
    <name type="scientific">Streptosporangium jomthongense</name>
    <dbReference type="NCBI Taxonomy" id="1193683"/>
    <lineage>
        <taxon>Bacteria</taxon>
        <taxon>Bacillati</taxon>
        <taxon>Actinomycetota</taxon>
        <taxon>Actinomycetes</taxon>
        <taxon>Streptosporangiales</taxon>
        <taxon>Streptosporangiaceae</taxon>
        <taxon>Streptosporangium</taxon>
    </lineage>
</organism>
<sequence length="395" mass="40472">MKDVYIADAVRTPIGRYGGALASVRPDDLAAGVVRALLDRSPGLDPARIDDVVLGAANGAGEDNRNVGRMAALLAGLPVTVPGATVNRLCASGLEAVIQAARAVAVGDASLVVAGGVESMSRAPWVLPKPERAYPRGHEQLHSTTLGWRLVNPRMPDRWTVSLGEATETLAARYGVTREAQDEYAARSHRLADRAWRTGALEAETALVEGSDLTADESIRPDTSPQGLARLRPAFTAEGTITAGNSSPLNDGAAALLVTDAEGLAEHGLRPLARVVSTGAAGVDPVSFGIGPVHAVAKALDRAKLSLGDLATVELNEAFAAQVLACMAEWPGLDPELVNPAGGAIAIGHPLGCSGARLAGTLAHRLSRTGGYGVATLCIGVGQGLALVLEGTEGS</sequence>
<evidence type="ECO:0000256" key="3">
    <source>
        <dbReference type="ARBA" id="ARBA00022679"/>
    </source>
</evidence>
<protein>
    <recommendedName>
        <fullName evidence="6">Probable acetyl-CoA acetyltransferase</fullName>
        <ecNumber evidence="2">2.3.1.9</ecNumber>
    </recommendedName>
    <alternativeName>
        <fullName evidence="5">Acetoacetyl-CoA thiolase</fullName>
    </alternativeName>
</protein>
<evidence type="ECO:0000313" key="11">
    <source>
        <dbReference type="Proteomes" id="UP001595698"/>
    </source>
</evidence>
<dbReference type="PROSITE" id="PS00099">
    <property type="entry name" value="THIOLASE_3"/>
    <property type="match status" value="1"/>
</dbReference>
<feature type="domain" description="Thiolase C-terminal" evidence="9">
    <location>
        <begin position="270"/>
        <end position="390"/>
    </location>
</feature>
<dbReference type="SUPFAM" id="SSF53901">
    <property type="entry name" value="Thiolase-like"/>
    <property type="match status" value="2"/>
</dbReference>
<evidence type="ECO:0000256" key="1">
    <source>
        <dbReference type="ARBA" id="ARBA00010982"/>
    </source>
</evidence>
<evidence type="ECO:0000256" key="2">
    <source>
        <dbReference type="ARBA" id="ARBA00012705"/>
    </source>
</evidence>
<keyword evidence="4 7" id="KW-0012">Acyltransferase</keyword>
<dbReference type="Gene3D" id="3.40.47.10">
    <property type="match status" value="1"/>
</dbReference>
<comment type="caution">
    <text evidence="10">The sequence shown here is derived from an EMBL/GenBank/DDBJ whole genome shotgun (WGS) entry which is preliminary data.</text>
</comment>
<dbReference type="CDD" id="cd00751">
    <property type="entry name" value="thiolase"/>
    <property type="match status" value="1"/>
</dbReference>
<dbReference type="PANTHER" id="PTHR18919:SF107">
    <property type="entry name" value="ACETYL-COA ACETYLTRANSFERASE, CYTOSOLIC"/>
    <property type="match status" value="1"/>
</dbReference>
<keyword evidence="3 7" id="KW-0808">Transferase</keyword>
<dbReference type="Proteomes" id="UP001595698">
    <property type="component" value="Unassembled WGS sequence"/>
</dbReference>
<dbReference type="PROSITE" id="PS00737">
    <property type="entry name" value="THIOLASE_2"/>
    <property type="match status" value="1"/>
</dbReference>
<gene>
    <name evidence="10" type="ORF">ACFOYY_08200</name>
</gene>
<evidence type="ECO:0000256" key="6">
    <source>
        <dbReference type="ARBA" id="ARBA00040529"/>
    </source>
</evidence>
<evidence type="ECO:0000256" key="5">
    <source>
        <dbReference type="ARBA" id="ARBA00030755"/>
    </source>
</evidence>
<dbReference type="InterPro" id="IPR020613">
    <property type="entry name" value="Thiolase_CS"/>
</dbReference>
<dbReference type="InterPro" id="IPR020615">
    <property type="entry name" value="Thiolase_acyl_enz_int_AS"/>
</dbReference>
<dbReference type="PIRSF" id="PIRSF000429">
    <property type="entry name" value="Ac-CoA_Ac_transf"/>
    <property type="match status" value="1"/>
</dbReference>
<dbReference type="RefSeq" id="WP_386189040.1">
    <property type="nucleotide sequence ID" value="NZ_JBHSBC010000008.1"/>
</dbReference>
<evidence type="ECO:0000256" key="7">
    <source>
        <dbReference type="RuleBase" id="RU003557"/>
    </source>
</evidence>
<accession>A0ABV8EUP2</accession>
<dbReference type="InterPro" id="IPR020616">
    <property type="entry name" value="Thiolase_N"/>
</dbReference>
<proteinExistence type="inferred from homology"/>
<evidence type="ECO:0000313" key="10">
    <source>
        <dbReference type="EMBL" id="MFC3980097.1"/>
    </source>
</evidence>
<comment type="similarity">
    <text evidence="1 7">Belongs to the thiolase-like superfamily. Thiolase family.</text>
</comment>
<dbReference type="InterPro" id="IPR016039">
    <property type="entry name" value="Thiolase-like"/>
</dbReference>
<keyword evidence="11" id="KW-1185">Reference proteome</keyword>
<dbReference type="PANTHER" id="PTHR18919">
    <property type="entry name" value="ACETYL-COA C-ACYLTRANSFERASE"/>
    <property type="match status" value="1"/>
</dbReference>
<name>A0ABV8EUP2_9ACTN</name>
<dbReference type="EMBL" id="JBHSBC010000008">
    <property type="protein sequence ID" value="MFC3980097.1"/>
    <property type="molecule type" value="Genomic_DNA"/>
</dbReference>
<feature type="domain" description="Thiolase N-terminal" evidence="8">
    <location>
        <begin position="4"/>
        <end position="260"/>
    </location>
</feature>
<dbReference type="InterPro" id="IPR020617">
    <property type="entry name" value="Thiolase_C"/>
</dbReference>